<proteinExistence type="inferred from homology"/>
<dbReference type="RefSeq" id="WP_060778927.1">
    <property type="nucleotide sequence ID" value="NZ_CAJHLF010000004.1"/>
</dbReference>
<dbReference type="InterPro" id="IPR036390">
    <property type="entry name" value="WH_DNA-bd_sf"/>
</dbReference>
<dbReference type="AlphaFoldDB" id="A0A0X8FFR8"/>
<gene>
    <name evidence="7" type="ORF">I6G68_01620</name>
    <name evidence="6" type="ORF">ODY43_03240</name>
</gene>
<keyword evidence="4" id="KW-0804">Transcription</keyword>
<protein>
    <submittedName>
        <fullName evidence="7">LysR family transcriptional regulator</fullName>
    </submittedName>
</protein>
<feature type="domain" description="HTH lysR-type" evidence="5">
    <location>
        <begin position="1"/>
        <end position="60"/>
    </location>
</feature>
<evidence type="ECO:0000313" key="7">
    <source>
        <dbReference type="EMBL" id="QPS01798.1"/>
    </source>
</evidence>
<evidence type="ECO:0000256" key="2">
    <source>
        <dbReference type="ARBA" id="ARBA00023015"/>
    </source>
</evidence>
<reference evidence="7 8" key="1">
    <citation type="submission" date="2020-12" db="EMBL/GenBank/DDBJ databases">
        <title>FDA dAtabase for Regulatory Grade micrObial Sequences (FDA-ARGOS): Supporting development and validation of Infectious Disease Dx tests.</title>
        <authorList>
            <person name="Sproer C."/>
            <person name="Gronow S."/>
            <person name="Severitt S."/>
            <person name="Schroder I."/>
            <person name="Tallon L."/>
            <person name="Sadzewicz L."/>
            <person name="Zhao X."/>
            <person name="Boylan J."/>
            <person name="Ott S."/>
            <person name="Bowen H."/>
            <person name="Vavikolanu K."/>
            <person name="Mehta A."/>
            <person name="Aluvathingal J."/>
            <person name="Nadendla S."/>
            <person name="Lowell S."/>
            <person name="Myers T."/>
            <person name="Yan Y."/>
            <person name="Sichtig H."/>
        </authorList>
    </citation>
    <scope>NUCLEOTIDE SEQUENCE [LARGE SCALE GENOMIC DNA]</scope>
    <source>
        <strain evidence="7 8">FDAARGOS_911</strain>
    </source>
</reference>
<accession>A0A0X8FFR8</accession>
<dbReference type="PROSITE" id="PS50931">
    <property type="entry name" value="HTH_LYSR"/>
    <property type="match status" value="1"/>
</dbReference>
<evidence type="ECO:0000313" key="8">
    <source>
        <dbReference type="Proteomes" id="UP000594771"/>
    </source>
</evidence>
<keyword evidence="2" id="KW-0805">Transcription regulation</keyword>
<dbReference type="OrthoDB" id="9803735at2"/>
<evidence type="ECO:0000259" key="5">
    <source>
        <dbReference type="PROSITE" id="PS50931"/>
    </source>
</evidence>
<dbReference type="GO" id="GO:0003677">
    <property type="term" value="F:DNA binding"/>
    <property type="evidence" value="ECO:0007669"/>
    <property type="project" value="UniProtKB-KW"/>
</dbReference>
<organism evidence="7 8">
    <name type="scientific">Aerococcus urinae</name>
    <dbReference type="NCBI Taxonomy" id="1376"/>
    <lineage>
        <taxon>Bacteria</taxon>
        <taxon>Bacillati</taxon>
        <taxon>Bacillota</taxon>
        <taxon>Bacilli</taxon>
        <taxon>Lactobacillales</taxon>
        <taxon>Aerococcaceae</taxon>
        <taxon>Aerococcus</taxon>
    </lineage>
</organism>
<evidence type="ECO:0000313" key="9">
    <source>
        <dbReference type="Proteomes" id="UP001069145"/>
    </source>
</evidence>
<keyword evidence="9" id="KW-1185">Reference proteome</keyword>
<dbReference type="SUPFAM" id="SSF53850">
    <property type="entry name" value="Periplasmic binding protein-like II"/>
    <property type="match status" value="1"/>
</dbReference>
<name>A0A0X8FFR8_9LACT</name>
<dbReference type="SUPFAM" id="SSF46785">
    <property type="entry name" value="Winged helix' DNA-binding domain"/>
    <property type="match status" value="1"/>
</dbReference>
<dbReference type="Gene3D" id="1.10.10.10">
    <property type="entry name" value="Winged helix-like DNA-binding domain superfamily/Winged helix DNA-binding domain"/>
    <property type="match status" value="1"/>
</dbReference>
<dbReference type="InterPro" id="IPR005119">
    <property type="entry name" value="LysR_subst-bd"/>
</dbReference>
<dbReference type="KEGG" id="aun:AWM73_08390"/>
<dbReference type="GO" id="GO:0003700">
    <property type="term" value="F:DNA-binding transcription factor activity"/>
    <property type="evidence" value="ECO:0007669"/>
    <property type="project" value="InterPro"/>
</dbReference>
<dbReference type="Proteomes" id="UP000594771">
    <property type="component" value="Chromosome"/>
</dbReference>
<dbReference type="EMBL" id="CP065662">
    <property type="protein sequence ID" value="QPS01798.1"/>
    <property type="molecule type" value="Genomic_DNA"/>
</dbReference>
<keyword evidence="3" id="KW-0238">DNA-binding</keyword>
<evidence type="ECO:0000313" key="6">
    <source>
        <dbReference type="EMBL" id="MCY3052995.1"/>
    </source>
</evidence>
<dbReference type="InterPro" id="IPR036388">
    <property type="entry name" value="WH-like_DNA-bd_sf"/>
</dbReference>
<dbReference type="Pfam" id="PF03466">
    <property type="entry name" value="LysR_substrate"/>
    <property type="match status" value="1"/>
</dbReference>
<dbReference type="PANTHER" id="PTHR30346">
    <property type="entry name" value="TRANSCRIPTIONAL DUAL REGULATOR HCAR-RELATED"/>
    <property type="match status" value="1"/>
</dbReference>
<dbReference type="Pfam" id="PF00126">
    <property type="entry name" value="HTH_1"/>
    <property type="match status" value="1"/>
</dbReference>
<dbReference type="InterPro" id="IPR000847">
    <property type="entry name" value="LysR_HTH_N"/>
</dbReference>
<comment type="similarity">
    <text evidence="1">Belongs to the LysR transcriptional regulatory family.</text>
</comment>
<evidence type="ECO:0000256" key="3">
    <source>
        <dbReference type="ARBA" id="ARBA00023125"/>
    </source>
</evidence>
<evidence type="ECO:0000256" key="4">
    <source>
        <dbReference type="ARBA" id="ARBA00023163"/>
    </source>
</evidence>
<evidence type="ECO:0000256" key="1">
    <source>
        <dbReference type="ARBA" id="ARBA00009437"/>
    </source>
</evidence>
<dbReference type="Gene3D" id="3.40.190.290">
    <property type="match status" value="1"/>
</dbReference>
<dbReference type="PANTHER" id="PTHR30346:SF28">
    <property type="entry name" value="HTH-TYPE TRANSCRIPTIONAL REGULATOR CYNR"/>
    <property type="match status" value="1"/>
</dbReference>
<sequence length="303" mass="34090">MRTQDLIYFLHLCDSKSFTTTAEEMDVSQPTVSQALKRLEEEFKTSFFLRKRGNNIMKLTESGELFRHQAKKILDIVAESKELIVQSENQEVKLGVPPIIGATLLPIFLPELVKFSENINIIEKDGSRTIYQLLRKGEVDMALVGFSKPFVADNSPLKAGLIVQDSFDVFVSANHPLAEKKEIILSDLSDQTFVSLGTGYVQNKVFLKWAKKNGIEDSNIFYTNEVATAKSFVKANVGAMMLVDMATSANDGLVKLQIKDVTMPDFYIYLLARQSATGCLQDKVYQKIADIAKKEFPKKLYHD</sequence>
<dbReference type="GO" id="GO:0032993">
    <property type="term" value="C:protein-DNA complex"/>
    <property type="evidence" value="ECO:0007669"/>
    <property type="project" value="TreeGrafter"/>
</dbReference>
<reference evidence="6" key="2">
    <citation type="submission" date="2022-09" db="EMBL/GenBank/DDBJ databases">
        <title>Aerococcus urinae taxonomy study.</title>
        <authorList>
            <person name="Christensen J."/>
            <person name="Senneby E."/>
        </authorList>
    </citation>
    <scope>NUCLEOTIDE SEQUENCE</scope>
    <source>
        <strain evidence="6">NLD-066-U95</strain>
    </source>
</reference>
<dbReference type="Proteomes" id="UP001069145">
    <property type="component" value="Unassembled WGS sequence"/>
</dbReference>
<dbReference type="PRINTS" id="PR00039">
    <property type="entry name" value="HTHLYSR"/>
</dbReference>
<dbReference type="GeneID" id="35767467"/>
<dbReference type="EMBL" id="JAOTML010000002">
    <property type="protein sequence ID" value="MCY3052995.1"/>
    <property type="molecule type" value="Genomic_DNA"/>
</dbReference>